<sequence>MFRLSKSNRKYSYKKLKELDFTFRFILDRKGFTFTQVFKEKK</sequence>
<name>M3GAD5_LEPIT</name>
<dbReference type="Proteomes" id="UP000011778">
    <property type="component" value="Unassembled WGS sequence"/>
</dbReference>
<gene>
    <name evidence="1" type="ORF">LEP1GSC150_0572</name>
</gene>
<dbReference type="EMBL" id="AFMD02000227">
    <property type="protein sequence ID" value="EMG22320.1"/>
    <property type="molecule type" value="Genomic_DNA"/>
</dbReference>
<evidence type="ECO:0000313" key="1">
    <source>
        <dbReference type="EMBL" id="EMG22320.1"/>
    </source>
</evidence>
<comment type="caution">
    <text evidence="1">The sequence shown here is derived from an EMBL/GenBank/DDBJ whole genome shotgun (WGS) entry which is preliminary data.</text>
</comment>
<dbReference type="AlphaFoldDB" id="M3GAD5"/>
<protein>
    <submittedName>
        <fullName evidence="1">Uncharacterized protein</fullName>
    </submittedName>
</protein>
<accession>M3GAD5</accession>
<proteinExistence type="predicted"/>
<evidence type="ECO:0000313" key="2">
    <source>
        <dbReference type="Proteomes" id="UP000011778"/>
    </source>
</evidence>
<organism evidence="1 2">
    <name type="scientific">Leptospira interrogans serovar Copenhageni str. LT2050</name>
    <dbReference type="NCBI Taxonomy" id="1001598"/>
    <lineage>
        <taxon>Bacteria</taxon>
        <taxon>Pseudomonadati</taxon>
        <taxon>Spirochaetota</taxon>
        <taxon>Spirochaetia</taxon>
        <taxon>Leptospirales</taxon>
        <taxon>Leptospiraceae</taxon>
        <taxon>Leptospira</taxon>
    </lineage>
</organism>
<reference evidence="1 2" key="1">
    <citation type="submission" date="2013-02" db="EMBL/GenBank/DDBJ databases">
        <authorList>
            <person name="Harkins D.M."/>
            <person name="Durkin A.S."/>
            <person name="Brinkac L.M."/>
            <person name="Haft D.H."/>
            <person name="Selengut J.D."/>
            <person name="Sanka R."/>
            <person name="DePew J."/>
            <person name="Purushe J."/>
            <person name="Tulsiani S.M."/>
            <person name="Graham G.C."/>
            <person name="Burns M.-A."/>
            <person name="Dohnt M.F."/>
            <person name="Smythe L.D."/>
            <person name="McKay D.B."/>
            <person name="Craig S.B."/>
            <person name="Vinetz J.M."/>
            <person name="Sutton G.G."/>
            <person name="Nierman W.C."/>
            <person name="Fouts D.E."/>
        </authorList>
    </citation>
    <scope>NUCLEOTIDE SEQUENCE [LARGE SCALE GENOMIC DNA]</scope>
    <source>
        <strain evidence="1 2">LT2050</strain>
    </source>
</reference>